<evidence type="ECO:0000256" key="7">
    <source>
        <dbReference type="ARBA" id="ARBA00023136"/>
    </source>
</evidence>
<feature type="transmembrane region" description="Helical" evidence="11">
    <location>
        <begin position="35"/>
        <end position="62"/>
    </location>
</feature>
<comment type="subcellular location">
    <subcellularLocation>
        <location evidence="1">Membrane</location>
    </subcellularLocation>
</comment>
<evidence type="ECO:0000256" key="1">
    <source>
        <dbReference type="ARBA" id="ARBA00004370"/>
    </source>
</evidence>
<evidence type="ECO:0000256" key="6">
    <source>
        <dbReference type="ARBA" id="ARBA00022989"/>
    </source>
</evidence>
<dbReference type="EMBL" id="OZ034822">
    <property type="protein sequence ID" value="CAL1415054.1"/>
    <property type="molecule type" value="Genomic_DNA"/>
</dbReference>
<dbReference type="Pfam" id="PF13639">
    <property type="entry name" value="zf-RING_2"/>
    <property type="match status" value="1"/>
</dbReference>
<dbReference type="PANTHER" id="PTHR46539:SF9">
    <property type="entry name" value="RING-H2 FINGER PROTEIN ATL56"/>
    <property type="match status" value="1"/>
</dbReference>
<evidence type="ECO:0000256" key="3">
    <source>
        <dbReference type="ARBA" id="ARBA00022723"/>
    </source>
</evidence>
<evidence type="ECO:0000256" key="2">
    <source>
        <dbReference type="ARBA" id="ARBA00022692"/>
    </source>
</evidence>
<evidence type="ECO:0000256" key="8">
    <source>
        <dbReference type="ARBA" id="ARBA00024209"/>
    </source>
</evidence>
<proteinExistence type="inferred from homology"/>
<evidence type="ECO:0000256" key="9">
    <source>
        <dbReference type="PROSITE-ProRule" id="PRU00175"/>
    </source>
</evidence>
<keyword evidence="14" id="KW-1185">Reference proteome</keyword>
<feature type="region of interest" description="Disordered" evidence="10">
    <location>
        <begin position="1"/>
        <end position="26"/>
    </location>
</feature>
<dbReference type="Gene3D" id="3.30.40.10">
    <property type="entry name" value="Zinc/RING finger domain, C3HC4 (zinc finger)"/>
    <property type="match status" value="1"/>
</dbReference>
<dbReference type="GO" id="GO:0008270">
    <property type="term" value="F:zinc ion binding"/>
    <property type="evidence" value="ECO:0007669"/>
    <property type="project" value="UniProtKB-KW"/>
</dbReference>
<evidence type="ECO:0000259" key="12">
    <source>
        <dbReference type="PROSITE" id="PS50089"/>
    </source>
</evidence>
<name>A0AAV2GWH4_9ROSI</name>
<keyword evidence="7 11" id="KW-0472">Membrane</keyword>
<dbReference type="AlphaFoldDB" id="A0AAV2GWH4"/>
<dbReference type="SMART" id="SM00184">
    <property type="entry name" value="RING"/>
    <property type="match status" value="1"/>
</dbReference>
<evidence type="ECO:0000256" key="11">
    <source>
        <dbReference type="SAM" id="Phobius"/>
    </source>
</evidence>
<keyword evidence="3" id="KW-0479">Metal-binding</keyword>
<dbReference type="GO" id="GO:0016020">
    <property type="term" value="C:membrane"/>
    <property type="evidence" value="ECO:0007669"/>
    <property type="project" value="UniProtKB-SubCell"/>
</dbReference>
<reference evidence="13 14" key="1">
    <citation type="submission" date="2024-04" db="EMBL/GenBank/DDBJ databases">
        <authorList>
            <person name="Fracassetti M."/>
        </authorList>
    </citation>
    <scope>NUCLEOTIDE SEQUENCE [LARGE SCALE GENOMIC DNA]</scope>
</reference>
<evidence type="ECO:0000256" key="5">
    <source>
        <dbReference type="ARBA" id="ARBA00022833"/>
    </source>
</evidence>
<keyword evidence="2 11" id="KW-0812">Transmembrane</keyword>
<dbReference type="Proteomes" id="UP001497516">
    <property type="component" value="Chromosome 9"/>
</dbReference>
<protein>
    <recommendedName>
        <fullName evidence="12">RING-type domain-containing protein</fullName>
    </recommendedName>
</protein>
<keyword evidence="4 9" id="KW-0863">Zinc-finger</keyword>
<gene>
    <name evidence="13" type="ORF">LTRI10_LOCUS54181</name>
</gene>
<dbReference type="InterPro" id="IPR013083">
    <property type="entry name" value="Znf_RING/FYVE/PHD"/>
</dbReference>
<accession>A0AAV2GWH4</accession>
<comment type="similarity">
    <text evidence="8">Belongs to the RING-type zinc finger family. ATL subfamily.</text>
</comment>
<sequence>MPSNPDHLPPPPPAAGAGTTVHPPPPKPNPKLLSLLLKALIMIFITTLFFLFLGVAAILLLLATAALHRHSNPANNNNNPSSAATVDGISFRDLKQRLPQFRFSRRMQKGGEVDECVVCLDSIKQGEWCRKLPVCGHVFHRRCVDPWLVKVPACPICRARVQLGNSVEKDGRNGGWGFDWRNEFSVW</sequence>
<evidence type="ECO:0000256" key="4">
    <source>
        <dbReference type="ARBA" id="ARBA00022771"/>
    </source>
</evidence>
<evidence type="ECO:0000256" key="10">
    <source>
        <dbReference type="SAM" id="MobiDB-lite"/>
    </source>
</evidence>
<dbReference type="CDD" id="cd16454">
    <property type="entry name" value="RING-H2_PA-TM-RING"/>
    <property type="match status" value="1"/>
</dbReference>
<feature type="domain" description="RING-type" evidence="12">
    <location>
        <begin position="116"/>
        <end position="158"/>
    </location>
</feature>
<dbReference type="InterPro" id="IPR001841">
    <property type="entry name" value="Znf_RING"/>
</dbReference>
<evidence type="ECO:0000313" key="14">
    <source>
        <dbReference type="Proteomes" id="UP001497516"/>
    </source>
</evidence>
<keyword evidence="6 11" id="KW-1133">Transmembrane helix</keyword>
<dbReference type="PANTHER" id="PTHR46539">
    <property type="entry name" value="E3 UBIQUITIN-PROTEIN LIGASE ATL42"/>
    <property type="match status" value="1"/>
</dbReference>
<dbReference type="SUPFAM" id="SSF57850">
    <property type="entry name" value="RING/U-box"/>
    <property type="match status" value="1"/>
</dbReference>
<dbReference type="PROSITE" id="PS50089">
    <property type="entry name" value="ZF_RING_2"/>
    <property type="match status" value="1"/>
</dbReference>
<keyword evidence="5" id="KW-0862">Zinc</keyword>
<organism evidence="13 14">
    <name type="scientific">Linum trigynum</name>
    <dbReference type="NCBI Taxonomy" id="586398"/>
    <lineage>
        <taxon>Eukaryota</taxon>
        <taxon>Viridiplantae</taxon>
        <taxon>Streptophyta</taxon>
        <taxon>Embryophyta</taxon>
        <taxon>Tracheophyta</taxon>
        <taxon>Spermatophyta</taxon>
        <taxon>Magnoliopsida</taxon>
        <taxon>eudicotyledons</taxon>
        <taxon>Gunneridae</taxon>
        <taxon>Pentapetalae</taxon>
        <taxon>rosids</taxon>
        <taxon>fabids</taxon>
        <taxon>Malpighiales</taxon>
        <taxon>Linaceae</taxon>
        <taxon>Linum</taxon>
    </lineage>
</organism>
<evidence type="ECO:0000313" key="13">
    <source>
        <dbReference type="EMBL" id="CAL1415054.1"/>
    </source>
</evidence>